<protein>
    <submittedName>
        <fullName evidence="2">LuxR family transcriptional regulator</fullName>
    </submittedName>
</protein>
<gene>
    <name evidence="2" type="ORF">EP164_21360</name>
    <name evidence="1" type="ORF">EP164_22650</name>
</gene>
<evidence type="ECO:0000313" key="3">
    <source>
        <dbReference type="Proteomes" id="UP000307592"/>
    </source>
</evidence>
<feature type="non-terminal residue" evidence="2">
    <location>
        <position position="1"/>
    </location>
</feature>
<organism evidence="2 3">
    <name type="scientific">Photorhabdus luminescens subsp. sonorensis</name>
    <dbReference type="NCBI Taxonomy" id="1173677"/>
    <lineage>
        <taxon>Bacteria</taxon>
        <taxon>Pseudomonadati</taxon>
        <taxon>Pseudomonadota</taxon>
        <taxon>Gammaproteobacteria</taxon>
        <taxon>Enterobacterales</taxon>
        <taxon>Morganellaceae</taxon>
        <taxon>Photorhabdus</taxon>
    </lineage>
</organism>
<comment type="caution">
    <text evidence="2">The sequence shown here is derived from an EMBL/GenBank/DDBJ whole genome shotgun (WGS) entry which is preliminary data.</text>
</comment>
<dbReference type="Proteomes" id="UP000307592">
    <property type="component" value="Unassembled WGS sequence"/>
</dbReference>
<accession>A0A5C4RCD2</accession>
<name>A0A5C4RCD2_PHOLU</name>
<dbReference type="AlphaFoldDB" id="A0A5C4RCD2"/>
<evidence type="ECO:0000313" key="1">
    <source>
        <dbReference type="EMBL" id="TNH41447.1"/>
    </source>
</evidence>
<reference evidence="2 3" key="1">
    <citation type="submission" date="2019-01" db="EMBL/GenBank/DDBJ databases">
        <title>Draft genome assembly of Photorhabdus luminescens subsp. sonorensis Caborca.</title>
        <authorList>
            <person name="Duong D.A."/>
            <person name="Espinosa-Artiles P."/>
            <person name="Orozco R.A."/>
            <person name="Molnar I."/>
            <person name="Stock P."/>
        </authorList>
    </citation>
    <scope>NUCLEOTIDE SEQUENCE [LARGE SCALE GENOMIC DNA]</scope>
    <source>
        <strain evidence="2 3">Caborca</strain>
    </source>
</reference>
<sequence length="34" mass="4042">FNLPPETELADFCKKNNYHLYIPERFLTIGSKEL</sequence>
<evidence type="ECO:0000313" key="2">
    <source>
        <dbReference type="EMBL" id="TNH41660.1"/>
    </source>
</evidence>
<dbReference type="EMBL" id="SBIJ01000125">
    <property type="protein sequence ID" value="TNH41447.1"/>
    <property type="molecule type" value="Genomic_DNA"/>
</dbReference>
<proteinExistence type="predicted"/>
<dbReference type="EMBL" id="SBIJ01000076">
    <property type="protein sequence ID" value="TNH41660.1"/>
    <property type="molecule type" value="Genomic_DNA"/>
</dbReference>